<dbReference type="GO" id="GO:0031012">
    <property type="term" value="C:extracellular matrix"/>
    <property type="evidence" value="ECO:0007669"/>
    <property type="project" value="InterPro"/>
</dbReference>
<evidence type="ECO:0000256" key="4">
    <source>
        <dbReference type="ARBA" id="ARBA00022729"/>
    </source>
</evidence>
<feature type="binding site" evidence="9">
    <location>
        <position position="7"/>
    </location>
    <ligand>
        <name>Zn(2+)</name>
        <dbReference type="ChEBI" id="CHEBI:29105"/>
        <label>2</label>
        <note>catalytic</note>
    </ligand>
</feature>
<keyword evidence="7" id="KW-0482">Metalloprotease</keyword>
<evidence type="ECO:0000256" key="7">
    <source>
        <dbReference type="ARBA" id="ARBA00023049"/>
    </source>
</evidence>
<accession>A0A3P8J9J8</accession>
<keyword evidence="2" id="KW-0645">Protease</keyword>
<keyword evidence="4" id="KW-0732">Signal</keyword>
<evidence type="ECO:0000256" key="5">
    <source>
        <dbReference type="ARBA" id="ARBA00022801"/>
    </source>
</evidence>
<protein>
    <recommendedName>
        <fullName evidence="10">Peptidase M10 metallopeptidase domain-containing protein</fullName>
    </recommendedName>
</protein>
<evidence type="ECO:0000256" key="3">
    <source>
        <dbReference type="ARBA" id="ARBA00022723"/>
    </source>
</evidence>
<dbReference type="PANTHER" id="PTHR10201">
    <property type="entry name" value="MATRIX METALLOPROTEINASE"/>
    <property type="match status" value="1"/>
</dbReference>
<gene>
    <name evidence="11" type="ORF">SMTD_LOCUS14219</name>
</gene>
<sequence>MISVAAHELGHSLGLGHSSVPTAIMYPYYTRTWEKVKLDPDDIAGIQQIYGKHTIQTNDIFYSIEIKTLSKLKTTVYDIKKLLVR</sequence>
<feature type="binding site" evidence="9">
    <location>
        <position position="17"/>
    </location>
    <ligand>
        <name>Zn(2+)</name>
        <dbReference type="ChEBI" id="CHEBI:29105"/>
        <label>2</label>
        <note>catalytic</note>
    </ligand>
</feature>
<feature type="binding site" evidence="9">
    <location>
        <position position="25"/>
    </location>
    <ligand>
        <name>Zn(2+)</name>
        <dbReference type="ChEBI" id="CHEBI:29105"/>
        <label>2</label>
        <note>catalytic</note>
    </ligand>
</feature>
<dbReference type="GO" id="GO:0030574">
    <property type="term" value="P:collagen catabolic process"/>
    <property type="evidence" value="ECO:0007669"/>
    <property type="project" value="TreeGrafter"/>
</dbReference>
<keyword evidence="12" id="KW-1185">Reference proteome</keyword>
<name>A0A3P8J9J8_9TREM</name>
<keyword evidence="3 9" id="KW-0479">Metal-binding</keyword>
<organism evidence="11 12">
    <name type="scientific">Schistosoma mattheei</name>
    <dbReference type="NCBI Taxonomy" id="31246"/>
    <lineage>
        <taxon>Eukaryota</taxon>
        <taxon>Metazoa</taxon>
        <taxon>Spiralia</taxon>
        <taxon>Lophotrochozoa</taxon>
        <taxon>Platyhelminthes</taxon>
        <taxon>Trematoda</taxon>
        <taxon>Digenea</taxon>
        <taxon>Strigeidida</taxon>
        <taxon>Schistosomatoidea</taxon>
        <taxon>Schistosomatidae</taxon>
        <taxon>Schistosoma</taxon>
    </lineage>
</organism>
<evidence type="ECO:0000313" key="11">
    <source>
        <dbReference type="EMBL" id="VDP65239.1"/>
    </source>
</evidence>
<comment type="similarity">
    <text evidence="1">Belongs to the peptidase M10A family.</text>
</comment>
<dbReference type="GO" id="GO:0030198">
    <property type="term" value="P:extracellular matrix organization"/>
    <property type="evidence" value="ECO:0007669"/>
    <property type="project" value="TreeGrafter"/>
</dbReference>
<dbReference type="Pfam" id="PF00413">
    <property type="entry name" value="Peptidase_M10"/>
    <property type="match status" value="1"/>
</dbReference>
<dbReference type="GO" id="GO:0005615">
    <property type="term" value="C:extracellular space"/>
    <property type="evidence" value="ECO:0007669"/>
    <property type="project" value="TreeGrafter"/>
</dbReference>
<feature type="binding site" evidence="9">
    <location>
        <position position="11"/>
    </location>
    <ligand>
        <name>Zn(2+)</name>
        <dbReference type="ChEBI" id="CHEBI:29105"/>
        <label>2</label>
        <note>catalytic</note>
    </ligand>
</feature>
<feature type="domain" description="Peptidase M10 metallopeptidase" evidence="10">
    <location>
        <begin position="2"/>
        <end position="51"/>
    </location>
</feature>
<evidence type="ECO:0000259" key="10">
    <source>
        <dbReference type="Pfam" id="PF00413"/>
    </source>
</evidence>
<dbReference type="PRINTS" id="PR00138">
    <property type="entry name" value="MATRIXIN"/>
</dbReference>
<dbReference type="GO" id="GO:0006508">
    <property type="term" value="P:proteolysis"/>
    <property type="evidence" value="ECO:0007669"/>
    <property type="project" value="UniProtKB-KW"/>
</dbReference>
<keyword evidence="5" id="KW-0378">Hydrolase</keyword>
<reference evidence="11 12" key="1">
    <citation type="submission" date="2018-11" db="EMBL/GenBank/DDBJ databases">
        <authorList>
            <consortium name="Pathogen Informatics"/>
        </authorList>
    </citation>
    <scope>NUCLEOTIDE SEQUENCE [LARGE SCALE GENOMIC DNA]</scope>
    <source>
        <strain>Denwood</strain>
        <strain evidence="12">Zambia</strain>
    </source>
</reference>
<evidence type="ECO:0000256" key="9">
    <source>
        <dbReference type="PIRSR" id="PIRSR621190-2"/>
    </source>
</evidence>
<dbReference type="Proteomes" id="UP000269396">
    <property type="component" value="Unassembled WGS sequence"/>
</dbReference>
<dbReference type="PANTHER" id="PTHR10201:SF291">
    <property type="entry name" value="MATRIX METALLOPROTEINASE 1, ISOFORM C-RELATED"/>
    <property type="match status" value="1"/>
</dbReference>
<evidence type="ECO:0000256" key="8">
    <source>
        <dbReference type="PIRSR" id="PIRSR621190-1"/>
    </source>
</evidence>
<dbReference type="AlphaFoldDB" id="A0A3P8J9J8"/>
<evidence type="ECO:0000313" key="12">
    <source>
        <dbReference type="Proteomes" id="UP000269396"/>
    </source>
</evidence>
<dbReference type="SUPFAM" id="SSF55486">
    <property type="entry name" value="Metalloproteases ('zincins'), catalytic domain"/>
    <property type="match status" value="1"/>
</dbReference>
<dbReference type="InterPro" id="IPR001818">
    <property type="entry name" value="Pept_M10_metallopeptidase"/>
</dbReference>
<evidence type="ECO:0000256" key="2">
    <source>
        <dbReference type="ARBA" id="ARBA00022670"/>
    </source>
</evidence>
<proteinExistence type="inferred from homology"/>
<dbReference type="GO" id="GO:0008270">
    <property type="term" value="F:zinc ion binding"/>
    <property type="evidence" value="ECO:0007669"/>
    <property type="project" value="InterPro"/>
</dbReference>
<dbReference type="InterPro" id="IPR021190">
    <property type="entry name" value="Pept_M10A"/>
</dbReference>
<evidence type="ECO:0000256" key="1">
    <source>
        <dbReference type="ARBA" id="ARBA00010370"/>
    </source>
</evidence>
<comment type="cofactor">
    <cofactor evidence="9">
        <name>Zn(2+)</name>
        <dbReference type="ChEBI" id="CHEBI:29105"/>
    </cofactor>
    <text evidence="9">Binds 2 Zn(2+) ions per subunit.</text>
</comment>
<dbReference type="InterPro" id="IPR024079">
    <property type="entry name" value="MetalloPept_cat_dom_sf"/>
</dbReference>
<dbReference type="Gene3D" id="3.40.390.10">
    <property type="entry name" value="Collagenase (Catalytic Domain)"/>
    <property type="match status" value="1"/>
</dbReference>
<dbReference type="EMBL" id="UZAL01034393">
    <property type="protein sequence ID" value="VDP65239.1"/>
    <property type="molecule type" value="Genomic_DNA"/>
</dbReference>
<feature type="active site" evidence="8">
    <location>
        <position position="8"/>
    </location>
</feature>
<dbReference type="GO" id="GO:0004222">
    <property type="term" value="F:metalloendopeptidase activity"/>
    <property type="evidence" value="ECO:0007669"/>
    <property type="project" value="InterPro"/>
</dbReference>
<keyword evidence="6 9" id="KW-0862">Zinc</keyword>
<evidence type="ECO:0000256" key="6">
    <source>
        <dbReference type="ARBA" id="ARBA00022833"/>
    </source>
</evidence>